<dbReference type="InterPro" id="IPR036291">
    <property type="entry name" value="NAD(P)-bd_dom_sf"/>
</dbReference>
<proteinExistence type="inferred from homology"/>
<protein>
    <submittedName>
        <fullName evidence="5">Putative oxidoreductase</fullName>
        <ecNumber evidence="5">1.-.-.-</ecNumber>
    </submittedName>
</protein>
<dbReference type="EMBL" id="CP036261">
    <property type="protein sequence ID" value="QDS86715.1"/>
    <property type="molecule type" value="Genomic_DNA"/>
</dbReference>
<sequence length="273" mass="29374">MNAVSSNRQVALVTGASTGLGFAIAQRFADAGFDVVIVGRDRERTESAASQITGDTRIVAMVCDVIDRQQVDRLIDDVQQQFGRLDVLVNNVGLSDRGLIQALDADRLNDLFNANVFSALNCSQAALPLLAQSGGQIVNIGSLAAKVAPRYLGGYAAAKHALAAITQQLRLESRTLGVNVILISPGPIRRDDAGHRYKDRVGDDLPESANRPAGGARVKGLDPIYVADRILKACRKRSTDVLLPGYLRPIIAIGHLLPTLGDRILLWFTRSKD</sequence>
<dbReference type="KEGG" id="ruv:EC9_08880"/>
<dbReference type="SUPFAM" id="SSF51735">
    <property type="entry name" value="NAD(P)-binding Rossmann-fold domains"/>
    <property type="match status" value="1"/>
</dbReference>
<feature type="domain" description="Ketoreductase" evidence="4">
    <location>
        <begin position="9"/>
        <end position="191"/>
    </location>
</feature>
<dbReference type="EC" id="1.-.-.-" evidence="5"/>
<comment type="similarity">
    <text evidence="1 3">Belongs to the short-chain dehydrogenases/reductases (SDR) family.</text>
</comment>
<dbReference type="InterPro" id="IPR057326">
    <property type="entry name" value="KR_dom"/>
</dbReference>
<evidence type="ECO:0000256" key="2">
    <source>
        <dbReference type="ARBA" id="ARBA00023002"/>
    </source>
</evidence>
<evidence type="ECO:0000256" key="1">
    <source>
        <dbReference type="ARBA" id="ARBA00006484"/>
    </source>
</evidence>
<evidence type="ECO:0000313" key="6">
    <source>
        <dbReference type="Proteomes" id="UP000319557"/>
    </source>
</evidence>
<dbReference type="RefSeq" id="WP_145342631.1">
    <property type="nucleotide sequence ID" value="NZ_CP036261.1"/>
</dbReference>
<dbReference type="PRINTS" id="PR00080">
    <property type="entry name" value="SDRFAMILY"/>
</dbReference>
<evidence type="ECO:0000256" key="3">
    <source>
        <dbReference type="RuleBase" id="RU000363"/>
    </source>
</evidence>
<reference evidence="5 6" key="1">
    <citation type="submission" date="2019-02" db="EMBL/GenBank/DDBJ databases">
        <title>Deep-cultivation of Planctomycetes and their phenomic and genomic characterization uncovers novel biology.</title>
        <authorList>
            <person name="Wiegand S."/>
            <person name="Jogler M."/>
            <person name="Boedeker C."/>
            <person name="Pinto D."/>
            <person name="Vollmers J."/>
            <person name="Rivas-Marin E."/>
            <person name="Kohn T."/>
            <person name="Peeters S.H."/>
            <person name="Heuer A."/>
            <person name="Rast P."/>
            <person name="Oberbeckmann S."/>
            <person name="Bunk B."/>
            <person name="Jeske O."/>
            <person name="Meyerdierks A."/>
            <person name="Storesund J.E."/>
            <person name="Kallscheuer N."/>
            <person name="Luecker S."/>
            <person name="Lage O.M."/>
            <person name="Pohl T."/>
            <person name="Merkel B.J."/>
            <person name="Hornburger P."/>
            <person name="Mueller R.-W."/>
            <person name="Bruemmer F."/>
            <person name="Labrenz M."/>
            <person name="Spormann A.M."/>
            <person name="Op den Camp H."/>
            <person name="Overmann J."/>
            <person name="Amann R."/>
            <person name="Jetten M.S.M."/>
            <person name="Mascher T."/>
            <person name="Medema M.H."/>
            <person name="Devos D.P."/>
            <person name="Kaster A.-K."/>
            <person name="Ovreas L."/>
            <person name="Rohde M."/>
            <person name="Galperin M.Y."/>
            <person name="Jogler C."/>
        </authorList>
    </citation>
    <scope>NUCLEOTIDE SEQUENCE [LARGE SCALE GENOMIC DNA]</scope>
    <source>
        <strain evidence="5 6">EC9</strain>
    </source>
</reference>
<keyword evidence="2 5" id="KW-0560">Oxidoreductase</keyword>
<evidence type="ECO:0000313" key="5">
    <source>
        <dbReference type="EMBL" id="QDS86715.1"/>
    </source>
</evidence>
<dbReference type="PANTHER" id="PTHR44196:SF1">
    <property type="entry name" value="DEHYDROGENASE_REDUCTASE SDR FAMILY MEMBER 7B"/>
    <property type="match status" value="1"/>
</dbReference>
<accession>A0A517LVQ9</accession>
<dbReference type="PRINTS" id="PR00081">
    <property type="entry name" value="GDHRDH"/>
</dbReference>
<dbReference type="PROSITE" id="PS00061">
    <property type="entry name" value="ADH_SHORT"/>
    <property type="match status" value="1"/>
</dbReference>
<dbReference type="InterPro" id="IPR020904">
    <property type="entry name" value="Sc_DH/Rdtase_CS"/>
</dbReference>
<gene>
    <name evidence="5" type="ORF">EC9_08880</name>
</gene>
<dbReference type="OrthoDB" id="151996at2"/>
<dbReference type="Pfam" id="PF00106">
    <property type="entry name" value="adh_short"/>
    <property type="match status" value="1"/>
</dbReference>
<dbReference type="AlphaFoldDB" id="A0A517LVQ9"/>
<name>A0A517LVQ9_9BACT</name>
<evidence type="ECO:0000259" key="4">
    <source>
        <dbReference type="SMART" id="SM00822"/>
    </source>
</evidence>
<dbReference type="InterPro" id="IPR002347">
    <property type="entry name" value="SDR_fam"/>
</dbReference>
<dbReference type="GO" id="GO:0016020">
    <property type="term" value="C:membrane"/>
    <property type="evidence" value="ECO:0007669"/>
    <property type="project" value="TreeGrafter"/>
</dbReference>
<keyword evidence="6" id="KW-1185">Reference proteome</keyword>
<dbReference type="GO" id="GO:0016491">
    <property type="term" value="F:oxidoreductase activity"/>
    <property type="evidence" value="ECO:0007669"/>
    <property type="project" value="UniProtKB-KW"/>
</dbReference>
<dbReference type="SMART" id="SM00822">
    <property type="entry name" value="PKS_KR"/>
    <property type="match status" value="1"/>
</dbReference>
<organism evidence="5 6">
    <name type="scientific">Rosistilla ulvae</name>
    <dbReference type="NCBI Taxonomy" id="1930277"/>
    <lineage>
        <taxon>Bacteria</taxon>
        <taxon>Pseudomonadati</taxon>
        <taxon>Planctomycetota</taxon>
        <taxon>Planctomycetia</taxon>
        <taxon>Pirellulales</taxon>
        <taxon>Pirellulaceae</taxon>
        <taxon>Rosistilla</taxon>
    </lineage>
</organism>
<dbReference type="Gene3D" id="3.40.50.720">
    <property type="entry name" value="NAD(P)-binding Rossmann-like Domain"/>
    <property type="match status" value="1"/>
</dbReference>
<dbReference type="PANTHER" id="PTHR44196">
    <property type="entry name" value="DEHYDROGENASE/REDUCTASE SDR FAMILY MEMBER 7B"/>
    <property type="match status" value="1"/>
</dbReference>
<dbReference type="CDD" id="cd05233">
    <property type="entry name" value="SDR_c"/>
    <property type="match status" value="1"/>
</dbReference>
<dbReference type="Proteomes" id="UP000319557">
    <property type="component" value="Chromosome"/>
</dbReference>